<dbReference type="Pfam" id="PF00232">
    <property type="entry name" value="Glyco_hydro_1"/>
    <property type="match status" value="1"/>
</dbReference>
<keyword evidence="6" id="KW-1185">Reference proteome</keyword>
<dbReference type="Gene3D" id="3.20.20.80">
    <property type="entry name" value="Glycosidases"/>
    <property type="match status" value="1"/>
</dbReference>
<evidence type="ECO:0000256" key="2">
    <source>
        <dbReference type="ARBA" id="ARBA00022801"/>
    </source>
</evidence>
<organism evidence="6 7">
    <name type="scientific">Bicyclus anynana</name>
    <name type="common">Squinting bush brown butterfly</name>
    <dbReference type="NCBI Taxonomy" id="110368"/>
    <lineage>
        <taxon>Eukaryota</taxon>
        <taxon>Metazoa</taxon>
        <taxon>Ecdysozoa</taxon>
        <taxon>Arthropoda</taxon>
        <taxon>Hexapoda</taxon>
        <taxon>Insecta</taxon>
        <taxon>Pterygota</taxon>
        <taxon>Neoptera</taxon>
        <taxon>Endopterygota</taxon>
        <taxon>Lepidoptera</taxon>
        <taxon>Glossata</taxon>
        <taxon>Ditrysia</taxon>
        <taxon>Papilionoidea</taxon>
        <taxon>Nymphalidae</taxon>
        <taxon>Satyrinae</taxon>
        <taxon>Satyrini</taxon>
        <taxon>Mycalesina</taxon>
        <taxon>Bicyclus</taxon>
    </lineage>
</organism>
<dbReference type="SUPFAM" id="SSF51445">
    <property type="entry name" value="(Trans)glycosidases"/>
    <property type="match status" value="1"/>
</dbReference>
<accession>A0A6J1MRF6</accession>
<dbReference type="GO" id="GO:0004336">
    <property type="term" value="F:galactosylceramidase activity"/>
    <property type="evidence" value="ECO:0007669"/>
    <property type="project" value="UniProtKB-EC"/>
</dbReference>
<dbReference type="PROSITE" id="PS00653">
    <property type="entry name" value="GLYCOSYL_HYDROL_F1_2"/>
    <property type="match status" value="1"/>
</dbReference>
<dbReference type="OrthoDB" id="65569at2759"/>
<dbReference type="Proteomes" id="UP001652582">
    <property type="component" value="Chromosome 24"/>
</dbReference>
<gene>
    <name evidence="7" type="primary">LOC112043984</name>
</gene>
<dbReference type="InterPro" id="IPR033132">
    <property type="entry name" value="GH_1_N_CS"/>
</dbReference>
<dbReference type="KEGG" id="bany:112043984"/>
<dbReference type="GO" id="GO:0016052">
    <property type="term" value="P:carbohydrate catabolic process"/>
    <property type="evidence" value="ECO:0007669"/>
    <property type="project" value="UniProtKB-ARBA"/>
</dbReference>
<dbReference type="PANTHER" id="PTHR10353">
    <property type="entry name" value="GLYCOSYL HYDROLASE"/>
    <property type="match status" value="1"/>
</dbReference>
<dbReference type="PANTHER" id="PTHR10353:SF36">
    <property type="entry name" value="LP05116P"/>
    <property type="match status" value="1"/>
</dbReference>
<evidence type="ECO:0000256" key="5">
    <source>
        <dbReference type="SAM" id="SignalP"/>
    </source>
</evidence>
<comment type="similarity">
    <text evidence="1 4">Belongs to the glycosyl hydrolase 1 family.</text>
</comment>
<dbReference type="InterPro" id="IPR001360">
    <property type="entry name" value="Glyco_hydro_1"/>
</dbReference>
<reference evidence="7" key="1">
    <citation type="submission" date="2025-08" db="UniProtKB">
        <authorList>
            <consortium name="RefSeq"/>
        </authorList>
    </citation>
    <scope>IDENTIFICATION</scope>
</reference>
<keyword evidence="3" id="KW-0326">Glycosidase</keyword>
<evidence type="ECO:0000256" key="3">
    <source>
        <dbReference type="ARBA" id="ARBA00023295"/>
    </source>
</evidence>
<dbReference type="GeneID" id="112043984"/>
<keyword evidence="2" id="KW-0378">Hydrolase</keyword>
<dbReference type="InterPro" id="IPR017853">
    <property type="entry name" value="GH"/>
</dbReference>
<evidence type="ECO:0000256" key="4">
    <source>
        <dbReference type="RuleBase" id="RU003690"/>
    </source>
</evidence>
<sequence>MKLFVFIGLSAVFCNAAEWQDRRFPDDFLFGAATAAYQIEGGWNADDKGENIWDRLTHTNPGFIADRSNGDIAADTYTNYRTDVEMMRQLGLDAYRFSVSWSRILPDGLSNKVSSAGLAFYNNYIDEMVKYNITPMVTLYHWDLPQKIQDLGGFMNPLFHEWFEDYARIVFENFGDRVKHWITFNEPREICYEGYGSDTKAPVLNRTDIGTYYCAKNLVIAHAKAYYAYVNDFKPKQGGVCGITISVNWFGPLDDTADDLLAAKIKRQVEWGLYAEPIFSENGGFPTELSEIVAKKSAEQGYKKSRIPEFTEEERKLVQGSSDFFGVNHYSATLVSATKHKQLYPVPSLLDDAGVGIYRPPEWPESASSWLAMAPKSMYNALTHLKNKYNNPTIYITENGWSETPHDGNYIDDGRVRYFRAALNDALDSLEAGVDLRGYMAWSLMDNFEWNQGYLERLGIYEVNFESESRERRPRKSAFIYKQIIKTRVIDPNYEPESYHMSIDEGH</sequence>
<dbReference type="RefSeq" id="XP_023935452.2">
    <property type="nucleotide sequence ID" value="XM_024079684.2"/>
</dbReference>
<feature type="signal peptide" evidence="5">
    <location>
        <begin position="1"/>
        <end position="16"/>
    </location>
</feature>
<dbReference type="AlphaFoldDB" id="A0A6J1MRF6"/>
<protein>
    <submittedName>
        <fullName evidence="7">Myrosinase 1</fullName>
    </submittedName>
</protein>
<evidence type="ECO:0000256" key="1">
    <source>
        <dbReference type="ARBA" id="ARBA00010838"/>
    </source>
</evidence>
<dbReference type="PRINTS" id="PR00131">
    <property type="entry name" value="GLHYDRLASE1"/>
</dbReference>
<proteinExistence type="inferred from homology"/>
<dbReference type="GO" id="GO:0008422">
    <property type="term" value="F:beta-glucosidase activity"/>
    <property type="evidence" value="ECO:0007669"/>
    <property type="project" value="UniProtKB-EC"/>
</dbReference>
<evidence type="ECO:0000313" key="7">
    <source>
        <dbReference type="RefSeq" id="XP_023935452.2"/>
    </source>
</evidence>
<name>A0A6J1MRF6_BICAN</name>
<feature type="chain" id="PRO_5045630576" evidence="5">
    <location>
        <begin position="17"/>
        <end position="507"/>
    </location>
</feature>
<keyword evidence="5" id="KW-0732">Signal</keyword>
<evidence type="ECO:0000313" key="6">
    <source>
        <dbReference type="Proteomes" id="UP001652582"/>
    </source>
</evidence>